<proteinExistence type="predicted"/>
<organism evidence="3 4">
    <name type="scientific">Emergomyces africanus</name>
    <dbReference type="NCBI Taxonomy" id="1955775"/>
    <lineage>
        <taxon>Eukaryota</taxon>
        <taxon>Fungi</taxon>
        <taxon>Dikarya</taxon>
        <taxon>Ascomycota</taxon>
        <taxon>Pezizomycotina</taxon>
        <taxon>Eurotiomycetes</taxon>
        <taxon>Eurotiomycetidae</taxon>
        <taxon>Onygenales</taxon>
        <taxon>Ajellomycetaceae</taxon>
        <taxon>Emergomyces</taxon>
    </lineage>
</organism>
<feature type="region of interest" description="Disordered" evidence="1">
    <location>
        <begin position="155"/>
        <end position="183"/>
    </location>
</feature>
<dbReference type="PROSITE" id="PS50003">
    <property type="entry name" value="PH_DOMAIN"/>
    <property type="match status" value="1"/>
</dbReference>
<dbReference type="InterPro" id="IPR037370">
    <property type="entry name" value="Pleckstrin"/>
</dbReference>
<feature type="domain" description="PH" evidence="2">
    <location>
        <begin position="87"/>
        <end position="235"/>
    </location>
</feature>
<sequence>MVSSSPTSASASKDSQKSPTRTNSSTPSGTSKSFEIESTDSSAKTVEGAFTLVPMPKAPNARVKSKKDTSAYMRGLEKKTPQEQMIGCDYSGWMKKKSSNLMTTWKPRLFVLRGRRLSYYYSEDDTEERGLIDISSHRVFRADQDTITALHATLTGATASPTSPRNNGNNSTEADTVSDMPKSSSGDAPFIFKLVPPKVGLSRAVQFTKPSVHFFQVDNIQQGRLWMAALMKATIERDLNLPVKSTNKQKTISLKQARASNQRPPALMGSEDKEKKTSPEMKSDEVNGQIIPGLNILTPEKDIDSNNADSELKMLEAGDIGPSELIPESMLNPKQETISQ</sequence>
<dbReference type="AlphaFoldDB" id="A0A1B7NYT1"/>
<dbReference type="GO" id="GO:0030036">
    <property type="term" value="P:actin cytoskeleton organization"/>
    <property type="evidence" value="ECO:0007669"/>
    <property type="project" value="TreeGrafter"/>
</dbReference>
<dbReference type="Gene3D" id="2.30.29.30">
    <property type="entry name" value="Pleckstrin-homology domain (PH domain)/Phosphotyrosine-binding domain (PTB)"/>
    <property type="match status" value="1"/>
</dbReference>
<evidence type="ECO:0000259" key="2">
    <source>
        <dbReference type="PROSITE" id="PS50003"/>
    </source>
</evidence>
<dbReference type="Proteomes" id="UP000091918">
    <property type="component" value="Unassembled WGS sequence"/>
</dbReference>
<evidence type="ECO:0000313" key="3">
    <source>
        <dbReference type="EMBL" id="OAX81938.1"/>
    </source>
</evidence>
<feature type="compositionally biased region" description="Polar residues" evidence="1">
    <location>
        <begin position="17"/>
        <end position="33"/>
    </location>
</feature>
<dbReference type="STRING" id="1658172.A0A1B7NYT1"/>
<dbReference type="EMBL" id="LGUA01000382">
    <property type="protein sequence ID" value="OAX81938.1"/>
    <property type="molecule type" value="Genomic_DNA"/>
</dbReference>
<feature type="compositionally biased region" description="Basic and acidic residues" evidence="1">
    <location>
        <begin position="270"/>
        <end position="285"/>
    </location>
</feature>
<feature type="compositionally biased region" description="Polar residues" evidence="1">
    <location>
        <begin position="160"/>
        <end position="183"/>
    </location>
</feature>
<dbReference type="SMART" id="SM00233">
    <property type="entry name" value="PH"/>
    <property type="match status" value="1"/>
</dbReference>
<name>A0A1B7NYT1_9EURO</name>
<gene>
    <name evidence="3" type="ORF">ACJ72_03719</name>
</gene>
<dbReference type="OrthoDB" id="73680at2759"/>
<dbReference type="SUPFAM" id="SSF50729">
    <property type="entry name" value="PH domain-like"/>
    <property type="match status" value="1"/>
</dbReference>
<evidence type="ECO:0000256" key="1">
    <source>
        <dbReference type="SAM" id="MobiDB-lite"/>
    </source>
</evidence>
<feature type="compositionally biased region" description="Low complexity" evidence="1">
    <location>
        <begin position="1"/>
        <end position="13"/>
    </location>
</feature>
<dbReference type="Pfam" id="PF00169">
    <property type="entry name" value="PH"/>
    <property type="match status" value="1"/>
</dbReference>
<reference evidence="3 4" key="1">
    <citation type="submission" date="2015-07" db="EMBL/GenBank/DDBJ databases">
        <title>Emmonsia species relationships and genome sequence.</title>
        <authorList>
            <person name="Cuomo C.A."/>
            <person name="Schwartz I.S."/>
            <person name="Kenyon C."/>
            <person name="de Hoog G.S."/>
            <person name="Govender N.P."/>
            <person name="Botha A."/>
            <person name="Moreno L."/>
            <person name="de Vries M."/>
            <person name="Munoz J.F."/>
            <person name="Stielow J.B."/>
        </authorList>
    </citation>
    <scope>NUCLEOTIDE SEQUENCE [LARGE SCALE GENOMIC DNA]</scope>
    <source>
        <strain evidence="3 4">CBS 136260</strain>
    </source>
</reference>
<accession>A0A1B7NYT1</accession>
<dbReference type="PANTHER" id="PTHR12092:SF16">
    <property type="entry name" value="PH DOMAIN-CONTAINING PROTEIN"/>
    <property type="match status" value="1"/>
</dbReference>
<keyword evidence="4" id="KW-1185">Reference proteome</keyword>
<feature type="compositionally biased region" description="Basic and acidic residues" evidence="1">
    <location>
        <begin position="299"/>
        <end position="316"/>
    </location>
</feature>
<feature type="region of interest" description="Disordered" evidence="1">
    <location>
        <begin position="255"/>
        <end position="340"/>
    </location>
</feature>
<dbReference type="InterPro" id="IPR011993">
    <property type="entry name" value="PH-like_dom_sf"/>
</dbReference>
<dbReference type="GO" id="GO:0005886">
    <property type="term" value="C:plasma membrane"/>
    <property type="evidence" value="ECO:0007669"/>
    <property type="project" value="TreeGrafter"/>
</dbReference>
<dbReference type="PANTHER" id="PTHR12092">
    <property type="entry name" value="PLECKSTRIN"/>
    <property type="match status" value="1"/>
</dbReference>
<dbReference type="InterPro" id="IPR001849">
    <property type="entry name" value="PH_domain"/>
</dbReference>
<feature type="region of interest" description="Disordered" evidence="1">
    <location>
        <begin position="1"/>
        <end position="78"/>
    </location>
</feature>
<evidence type="ECO:0000313" key="4">
    <source>
        <dbReference type="Proteomes" id="UP000091918"/>
    </source>
</evidence>
<comment type="caution">
    <text evidence="3">The sequence shown here is derived from an EMBL/GenBank/DDBJ whole genome shotgun (WGS) entry which is preliminary data.</text>
</comment>
<protein>
    <recommendedName>
        <fullName evidence="2">PH domain-containing protein</fullName>
    </recommendedName>
</protein>